<keyword evidence="4" id="KW-0808">Transferase</keyword>
<dbReference type="SUPFAM" id="SSF53383">
    <property type="entry name" value="PLP-dependent transferases"/>
    <property type="match status" value="1"/>
</dbReference>
<dbReference type="GO" id="GO:0030170">
    <property type="term" value="F:pyridoxal phosphate binding"/>
    <property type="evidence" value="ECO:0007669"/>
    <property type="project" value="InterPro"/>
</dbReference>
<evidence type="ECO:0000256" key="2">
    <source>
        <dbReference type="ARBA" id="ARBA00022898"/>
    </source>
</evidence>
<comment type="similarity">
    <text evidence="3">Belongs to the class-III pyridoxal-phosphate-dependent aminotransferase family.</text>
</comment>
<keyword evidence="5" id="KW-1185">Reference proteome</keyword>
<dbReference type="PROSITE" id="PS00600">
    <property type="entry name" value="AA_TRANSFER_CLASS_3"/>
    <property type="match status" value="1"/>
</dbReference>
<dbReference type="RefSeq" id="WP_179237118.1">
    <property type="nucleotide sequence ID" value="NZ_JACBNQ010000002.1"/>
</dbReference>
<dbReference type="AlphaFoldDB" id="A0A974BIK1"/>
<dbReference type="Pfam" id="PF00202">
    <property type="entry name" value="Aminotran_3"/>
    <property type="match status" value="1"/>
</dbReference>
<dbReference type="InterPro" id="IPR015422">
    <property type="entry name" value="PyrdxlP-dep_Trfase_small"/>
</dbReference>
<dbReference type="PANTHER" id="PTHR43713:SF3">
    <property type="entry name" value="GLUTAMATE-1-SEMIALDEHYDE 2,1-AMINOMUTASE 1, CHLOROPLASTIC-RELATED"/>
    <property type="match status" value="1"/>
</dbReference>
<dbReference type="Gene3D" id="3.40.640.10">
    <property type="entry name" value="Type I PLP-dependent aspartate aminotransferase-like (Major domain)"/>
    <property type="match status" value="1"/>
</dbReference>
<keyword evidence="4" id="KW-0032">Aminotransferase</keyword>
<dbReference type="Proteomes" id="UP000611629">
    <property type="component" value="Unassembled WGS sequence"/>
</dbReference>
<keyword evidence="2 3" id="KW-0663">Pyridoxal phosphate</keyword>
<evidence type="ECO:0000256" key="1">
    <source>
        <dbReference type="ARBA" id="ARBA00001933"/>
    </source>
</evidence>
<gene>
    <name evidence="4" type="ORF">HZF24_04745</name>
</gene>
<name>A0A974BIK1_SEDHY</name>
<dbReference type="InterPro" id="IPR015421">
    <property type="entry name" value="PyrdxlP-dep_Trfase_major"/>
</dbReference>
<protein>
    <submittedName>
        <fullName evidence="4">Aminotransferase class III-fold pyridoxal phosphate-dependent enzyme</fullName>
    </submittedName>
</protein>
<dbReference type="GO" id="GO:0008483">
    <property type="term" value="F:transaminase activity"/>
    <property type="evidence" value="ECO:0007669"/>
    <property type="project" value="UniProtKB-KW"/>
</dbReference>
<dbReference type="InterPro" id="IPR005814">
    <property type="entry name" value="Aminotrans_3"/>
</dbReference>
<dbReference type="InterPro" id="IPR015424">
    <property type="entry name" value="PyrdxlP-dep_Trfase"/>
</dbReference>
<accession>A0A974BIK1</accession>
<comment type="cofactor">
    <cofactor evidence="1">
        <name>pyridoxal 5'-phosphate</name>
        <dbReference type="ChEBI" id="CHEBI:597326"/>
    </cofactor>
</comment>
<reference evidence="4" key="1">
    <citation type="submission" date="2020-07" db="EMBL/GenBank/DDBJ databases">
        <title>Genomic analysis of a strain of Sedimentibacter Hydroxybenzoicus DSM7310.</title>
        <authorList>
            <person name="Ma S."/>
        </authorList>
    </citation>
    <scope>NUCLEOTIDE SEQUENCE</scope>
    <source>
        <strain evidence="4">DSM 7310</strain>
    </source>
</reference>
<sequence length="495" mass="54480">MAYNGFAIDNYLDAEKVTKQLDELIQKPVYSIRKAFLDDYVENYFNKKCIESRAMIEEAREIIPGGVQHNLAFNYPFPIVITKAEGARLYDADGNWYYDLLQAGGPTILGSNPDSVREQVIELLNTCGPSTGLFHEYEYKLAKKISEMVPSVDMFRMLGSGTEACMCAARIARLKTGKKNILKMGGAYHGWSDQLAYGMRVPGTKGMMSKGVPNFVFKHTDEFFPNDLDDLERKLRKNKMYGGTAAVYIEPMGPESGTRPVSREFIQGAERLAHQYGALLIFDEVVTGFRIGPSGAQGYFGVDPDLTIFGKIIAGGYPGAGGVGGHKDCMAHLGAGLDSSGKKIPKAMCGGTMAATPISCVAGYYTLCEIERTNACEAAGRMGDRLTEGLQEIIRKYELPFVAFNQGSICHLDNAGTMHFSVDWKKPWKIPNILKETGIRQKEMEHMGAAYMAEGIVTLAGSRLYTSAAYTEEMIDDVLSRFDRVLSKCGPLDLS</sequence>
<evidence type="ECO:0000313" key="4">
    <source>
        <dbReference type="EMBL" id="NYB73442.1"/>
    </source>
</evidence>
<dbReference type="EMBL" id="JACBNQ010000002">
    <property type="protein sequence ID" value="NYB73442.1"/>
    <property type="molecule type" value="Genomic_DNA"/>
</dbReference>
<comment type="caution">
    <text evidence="4">The sequence shown here is derived from an EMBL/GenBank/DDBJ whole genome shotgun (WGS) entry which is preliminary data.</text>
</comment>
<dbReference type="Gene3D" id="3.90.1150.10">
    <property type="entry name" value="Aspartate Aminotransferase, domain 1"/>
    <property type="match status" value="1"/>
</dbReference>
<organism evidence="4 5">
    <name type="scientific">Sedimentibacter hydroxybenzoicus DSM 7310</name>
    <dbReference type="NCBI Taxonomy" id="1123245"/>
    <lineage>
        <taxon>Bacteria</taxon>
        <taxon>Bacillati</taxon>
        <taxon>Bacillota</taxon>
        <taxon>Tissierellia</taxon>
        <taxon>Sedimentibacter</taxon>
    </lineage>
</organism>
<dbReference type="InterPro" id="IPR049704">
    <property type="entry name" value="Aminotrans_3_PPA_site"/>
</dbReference>
<dbReference type="PANTHER" id="PTHR43713">
    <property type="entry name" value="GLUTAMATE-1-SEMIALDEHYDE 2,1-AMINOMUTASE"/>
    <property type="match status" value="1"/>
</dbReference>
<proteinExistence type="inferred from homology"/>
<evidence type="ECO:0000313" key="5">
    <source>
        <dbReference type="Proteomes" id="UP000611629"/>
    </source>
</evidence>
<evidence type="ECO:0000256" key="3">
    <source>
        <dbReference type="RuleBase" id="RU003560"/>
    </source>
</evidence>